<dbReference type="EMBL" id="RRZR01000098">
    <property type="protein sequence ID" value="RRR39719.1"/>
    <property type="molecule type" value="Genomic_DNA"/>
</dbReference>
<keyword evidence="2" id="KW-1185">Reference proteome</keyword>
<gene>
    <name evidence="1" type="ORF">EHH44_21635</name>
</gene>
<protein>
    <submittedName>
        <fullName evidence="1">Uncharacterized protein</fullName>
    </submittedName>
</protein>
<proteinExistence type="predicted"/>
<comment type="caution">
    <text evidence="1">The sequence shown here is derived from an EMBL/GenBank/DDBJ whole genome shotgun (WGS) entry which is preliminary data.</text>
</comment>
<accession>A0ACD2EH93</accession>
<sequence>GRAIPVGGLSVPPTWATAAPEMQPTAFTLAAAETRLPAAVGLPPGAAFQEAMMGTTAGQGATTDTTSRRGQKTGKKNDEQDGQPVTTLTNGNGWLASSWAYHNRPRESQPLPAHWRTG</sequence>
<evidence type="ECO:0000313" key="2">
    <source>
        <dbReference type="Proteomes" id="UP000268891"/>
    </source>
</evidence>
<organism evidence="1 2">
    <name type="scientific">Mycolicibacter terrae</name>
    <dbReference type="NCBI Taxonomy" id="1788"/>
    <lineage>
        <taxon>Bacteria</taxon>
        <taxon>Bacillati</taxon>
        <taxon>Actinomycetota</taxon>
        <taxon>Actinomycetes</taxon>
        <taxon>Mycobacteriales</taxon>
        <taxon>Mycobacteriaceae</taxon>
        <taxon>Mycolicibacter</taxon>
    </lineage>
</organism>
<dbReference type="Proteomes" id="UP000268891">
    <property type="component" value="Unassembled WGS sequence"/>
</dbReference>
<feature type="non-terminal residue" evidence="1">
    <location>
        <position position="1"/>
    </location>
</feature>
<name>A0ACD2EH93_9MYCO</name>
<evidence type="ECO:0000313" key="1">
    <source>
        <dbReference type="EMBL" id="RRR39719.1"/>
    </source>
</evidence>
<reference evidence="1" key="1">
    <citation type="submission" date="2018-11" db="EMBL/GenBank/DDBJ databases">
        <authorList>
            <person name="Sattar A."/>
            <person name="Zunita Z."/>
            <person name="Jalila A."/>
            <person name="Saleha A.A."/>
        </authorList>
    </citation>
    <scope>NUCLEOTIDE SEQUENCE</scope>
    <source>
        <strain evidence="1">F12-74</strain>
    </source>
</reference>